<name>A0A1R0F979_9HYPH</name>
<evidence type="ECO:0008006" key="3">
    <source>
        <dbReference type="Google" id="ProtNLM"/>
    </source>
</evidence>
<protein>
    <recommendedName>
        <fullName evidence="3">Flagellar FliJ protein</fullName>
    </recommendedName>
</protein>
<organism evidence="1 2">
    <name type="scientific">Bartonella apis</name>
    <dbReference type="NCBI Taxonomy" id="1686310"/>
    <lineage>
        <taxon>Bacteria</taxon>
        <taxon>Pseudomonadati</taxon>
        <taxon>Pseudomonadota</taxon>
        <taxon>Alphaproteobacteria</taxon>
        <taxon>Hyphomicrobiales</taxon>
        <taxon>Bartonellaceae</taxon>
        <taxon>Bartonella</taxon>
    </lineage>
</organism>
<sequence>MPTSSQRYARLLKAQKLVKARDEAELEGTQTQRSALTDEDQFLFSIMEHGSASSLFDPMMVSKRLDKNARKEAILDNIIAQQRKTLLQSTRRCDVIDEKRKAAEDAEERKEMAQMLEEYVAAKIVKDTSLG</sequence>
<evidence type="ECO:0000313" key="2">
    <source>
        <dbReference type="Proteomes" id="UP000187344"/>
    </source>
</evidence>
<keyword evidence="2" id="KW-1185">Reference proteome</keyword>
<accession>A0A1R0F979</accession>
<dbReference type="AlphaFoldDB" id="A0A1R0F979"/>
<dbReference type="Proteomes" id="UP000187344">
    <property type="component" value="Unassembled WGS sequence"/>
</dbReference>
<reference evidence="1 2" key="1">
    <citation type="submission" date="2016-12" db="EMBL/GenBank/DDBJ databases">
        <title>Comparative genomics of Bartonella apis.</title>
        <authorList>
            <person name="Engel P."/>
        </authorList>
    </citation>
    <scope>NUCLEOTIDE SEQUENCE [LARGE SCALE GENOMIC DNA]</scope>
    <source>
        <strain evidence="1 2">PEB0149</strain>
    </source>
</reference>
<gene>
    <name evidence="1" type="ORF">PEB0149_008790</name>
</gene>
<dbReference type="EMBL" id="LXYT01000002">
    <property type="protein sequence ID" value="OLY43452.1"/>
    <property type="molecule type" value="Genomic_DNA"/>
</dbReference>
<comment type="caution">
    <text evidence="1">The sequence shown here is derived from an EMBL/GenBank/DDBJ whole genome shotgun (WGS) entry which is preliminary data.</text>
</comment>
<evidence type="ECO:0000313" key="1">
    <source>
        <dbReference type="EMBL" id="OLY43452.1"/>
    </source>
</evidence>
<proteinExistence type="predicted"/>